<sequence length="44" mass="4825">MSSKEKGNQKNGNLETKVAFTEFPPGNWKTGKASCGKTLHRTSE</sequence>
<dbReference type="EMBL" id="BPLR01010901">
    <property type="protein sequence ID" value="GIY42840.1"/>
    <property type="molecule type" value="Genomic_DNA"/>
</dbReference>
<gene>
    <name evidence="2" type="ORF">CEXT_232621</name>
</gene>
<dbReference type="Proteomes" id="UP001054945">
    <property type="component" value="Unassembled WGS sequence"/>
</dbReference>
<evidence type="ECO:0000256" key="1">
    <source>
        <dbReference type="SAM" id="MobiDB-lite"/>
    </source>
</evidence>
<comment type="caution">
    <text evidence="2">The sequence shown here is derived from an EMBL/GenBank/DDBJ whole genome shotgun (WGS) entry which is preliminary data.</text>
</comment>
<organism evidence="2 3">
    <name type="scientific">Caerostris extrusa</name>
    <name type="common">Bark spider</name>
    <name type="synonym">Caerostris bankana</name>
    <dbReference type="NCBI Taxonomy" id="172846"/>
    <lineage>
        <taxon>Eukaryota</taxon>
        <taxon>Metazoa</taxon>
        <taxon>Ecdysozoa</taxon>
        <taxon>Arthropoda</taxon>
        <taxon>Chelicerata</taxon>
        <taxon>Arachnida</taxon>
        <taxon>Araneae</taxon>
        <taxon>Araneomorphae</taxon>
        <taxon>Entelegynae</taxon>
        <taxon>Araneoidea</taxon>
        <taxon>Araneidae</taxon>
        <taxon>Caerostris</taxon>
    </lineage>
</organism>
<evidence type="ECO:0000313" key="3">
    <source>
        <dbReference type="Proteomes" id="UP001054945"/>
    </source>
</evidence>
<proteinExistence type="predicted"/>
<accession>A0AAV4T997</accession>
<reference evidence="2 3" key="1">
    <citation type="submission" date="2021-06" db="EMBL/GenBank/DDBJ databases">
        <title>Caerostris extrusa draft genome.</title>
        <authorList>
            <person name="Kono N."/>
            <person name="Arakawa K."/>
        </authorList>
    </citation>
    <scope>NUCLEOTIDE SEQUENCE [LARGE SCALE GENOMIC DNA]</scope>
</reference>
<keyword evidence="3" id="KW-1185">Reference proteome</keyword>
<evidence type="ECO:0000313" key="2">
    <source>
        <dbReference type="EMBL" id="GIY42840.1"/>
    </source>
</evidence>
<feature type="non-terminal residue" evidence="2">
    <location>
        <position position="44"/>
    </location>
</feature>
<name>A0AAV4T997_CAEEX</name>
<protein>
    <submittedName>
        <fullName evidence="2">Uncharacterized protein</fullName>
    </submittedName>
</protein>
<dbReference type="AlphaFoldDB" id="A0AAV4T997"/>
<feature type="region of interest" description="Disordered" evidence="1">
    <location>
        <begin position="1"/>
        <end position="44"/>
    </location>
</feature>